<dbReference type="GeneID" id="81371765"/>
<dbReference type="SUPFAM" id="SSF57701">
    <property type="entry name" value="Zn2/Cys6 DNA-binding domain"/>
    <property type="match status" value="1"/>
</dbReference>
<evidence type="ECO:0000256" key="1">
    <source>
        <dbReference type="ARBA" id="ARBA00022723"/>
    </source>
</evidence>
<keyword evidence="1" id="KW-0479">Metal-binding</keyword>
<dbReference type="RefSeq" id="XP_056488336.1">
    <property type="nucleotide sequence ID" value="XM_056632785.1"/>
</dbReference>
<dbReference type="CDD" id="cd00067">
    <property type="entry name" value="GAL4"/>
    <property type="match status" value="1"/>
</dbReference>
<dbReference type="SMART" id="SM00066">
    <property type="entry name" value="GAL4"/>
    <property type="match status" value="1"/>
</dbReference>
<reference evidence="9" key="2">
    <citation type="journal article" date="2023" name="IMA Fungus">
        <title>Comparative genomic study of the Penicillium genus elucidates a diverse pangenome and 15 lateral gene transfer events.</title>
        <authorList>
            <person name="Petersen C."/>
            <person name="Sorensen T."/>
            <person name="Nielsen M.R."/>
            <person name="Sondergaard T.E."/>
            <person name="Sorensen J.L."/>
            <person name="Fitzpatrick D.A."/>
            <person name="Frisvad J.C."/>
            <person name="Nielsen K.L."/>
        </authorList>
    </citation>
    <scope>NUCLEOTIDE SEQUENCE</scope>
    <source>
        <strain evidence="9">IBT 29677</strain>
    </source>
</reference>
<evidence type="ECO:0000256" key="5">
    <source>
        <dbReference type="ARBA" id="ARBA00023163"/>
    </source>
</evidence>
<dbReference type="GO" id="GO:0008270">
    <property type="term" value="F:zinc ion binding"/>
    <property type="evidence" value="ECO:0007669"/>
    <property type="project" value="InterPro"/>
</dbReference>
<dbReference type="Pfam" id="PF04082">
    <property type="entry name" value="Fungal_trans"/>
    <property type="match status" value="1"/>
</dbReference>
<name>A0A9W9W079_9EURO</name>
<evidence type="ECO:0000256" key="7">
    <source>
        <dbReference type="SAM" id="MobiDB-lite"/>
    </source>
</evidence>
<dbReference type="PANTHER" id="PTHR31944">
    <property type="entry name" value="HEME-RESPONSIVE ZINC FINGER TRANSCRIPTION FACTOR HAP1"/>
    <property type="match status" value="1"/>
</dbReference>
<keyword evidence="2" id="KW-0862">Zinc</keyword>
<dbReference type="Gene3D" id="4.10.240.10">
    <property type="entry name" value="Zn(2)-C6 fungal-type DNA-binding domain"/>
    <property type="match status" value="1"/>
</dbReference>
<dbReference type="GO" id="GO:0000978">
    <property type="term" value="F:RNA polymerase II cis-regulatory region sequence-specific DNA binding"/>
    <property type="evidence" value="ECO:0007669"/>
    <property type="project" value="TreeGrafter"/>
</dbReference>
<dbReference type="SMART" id="SM00906">
    <property type="entry name" value="Fungal_trans"/>
    <property type="match status" value="1"/>
</dbReference>
<organism evidence="9 10">
    <name type="scientific">Penicillium cosmopolitanum</name>
    <dbReference type="NCBI Taxonomy" id="1131564"/>
    <lineage>
        <taxon>Eukaryota</taxon>
        <taxon>Fungi</taxon>
        <taxon>Dikarya</taxon>
        <taxon>Ascomycota</taxon>
        <taxon>Pezizomycotina</taxon>
        <taxon>Eurotiomycetes</taxon>
        <taxon>Eurotiomycetidae</taxon>
        <taxon>Eurotiales</taxon>
        <taxon>Aspergillaceae</taxon>
        <taxon>Penicillium</taxon>
    </lineage>
</organism>
<keyword evidence="6" id="KW-0539">Nucleus</keyword>
<feature type="region of interest" description="Disordered" evidence="7">
    <location>
        <begin position="56"/>
        <end position="92"/>
    </location>
</feature>
<keyword evidence="10" id="KW-1185">Reference proteome</keyword>
<proteinExistence type="predicted"/>
<feature type="compositionally biased region" description="Polar residues" evidence="7">
    <location>
        <begin position="63"/>
        <end position="84"/>
    </location>
</feature>
<dbReference type="PROSITE" id="PS50048">
    <property type="entry name" value="ZN2_CY6_FUNGAL_2"/>
    <property type="match status" value="1"/>
</dbReference>
<sequence length="687" mass="76796">MSESPRIIRKRRRPAHSCVECRRRKVRCDRNKPCGQCVSHGAPSCNYADHVNAGQGFHVGPASTGNQNRSQSPTSVGQSSNNVSERGPTTFGQIHGIMSKTRIFGHGHWMNTMPLASELSIMGPTGDYKSIYTQPSSSGEQDPISQLMTECKQLAREAKKQRPFRQSIPAHIHQSIPKPEVIEDLISLYFSTFESCYRILHFSSFKKEYDSHARQPQNTKTSFLVVLLLVMSISGTLHNEAHVRKDISAKAQSWISVSQTWLSAPFEKDRLTLKGIQIHCLLLLARQVNRVGADLVWISVGTLMRMAMQMGLHQDPSSLREMDIQQKEVRRRLWYTILEMNAQSALDSGMAPMVTDDDYTTQPPSDLSDEDLDNATNLGEDGSPSLQESPTFFQCVLAQSVGFRLTVVRVVNSLNVKPSYDEVLSIGHKLEIACREAASALNSTTTLRRQAPLNQFAHSFCSHLIRRLLLCLHFTYAIQAKGSPIYTHSQQVCLEVSLELVSLLDDNLYSRLLINGGGMFRDIITRGALVIYLELTSRLPVESSISHFAKEKNQSRQIPLMEDAQRVVKYAENRMCHGETNVKGYVFFNMATARVQALLEGISPEEAIRKAARDSLNICHGLLSGMVVENAENPLPADFQSHSLDGIFSPQVASDSGFDFLEDPNLYLHCSDWDLFDSISGESLFES</sequence>
<dbReference type="PROSITE" id="PS00463">
    <property type="entry name" value="ZN2_CY6_FUNGAL_1"/>
    <property type="match status" value="1"/>
</dbReference>
<evidence type="ECO:0000256" key="4">
    <source>
        <dbReference type="ARBA" id="ARBA00023125"/>
    </source>
</evidence>
<evidence type="ECO:0000259" key="8">
    <source>
        <dbReference type="PROSITE" id="PS50048"/>
    </source>
</evidence>
<dbReference type="InterPro" id="IPR007219">
    <property type="entry name" value="XnlR_reg_dom"/>
</dbReference>
<dbReference type="CDD" id="cd12148">
    <property type="entry name" value="fungal_TF_MHR"/>
    <property type="match status" value="1"/>
</dbReference>
<reference evidence="9" key="1">
    <citation type="submission" date="2022-12" db="EMBL/GenBank/DDBJ databases">
        <authorList>
            <person name="Petersen C."/>
        </authorList>
    </citation>
    <scope>NUCLEOTIDE SEQUENCE</scope>
    <source>
        <strain evidence="9">IBT 29677</strain>
    </source>
</reference>
<evidence type="ECO:0000313" key="10">
    <source>
        <dbReference type="Proteomes" id="UP001147747"/>
    </source>
</evidence>
<gene>
    <name evidence="9" type="ORF">N7509_008148</name>
</gene>
<dbReference type="Proteomes" id="UP001147747">
    <property type="component" value="Unassembled WGS sequence"/>
</dbReference>
<dbReference type="GO" id="GO:0006351">
    <property type="term" value="P:DNA-templated transcription"/>
    <property type="evidence" value="ECO:0007669"/>
    <property type="project" value="InterPro"/>
</dbReference>
<evidence type="ECO:0000256" key="2">
    <source>
        <dbReference type="ARBA" id="ARBA00022833"/>
    </source>
</evidence>
<evidence type="ECO:0000313" key="9">
    <source>
        <dbReference type="EMBL" id="KAJ5392658.1"/>
    </source>
</evidence>
<evidence type="ECO:0000256" key="3">
    <source>
        <dbReference type="ARBA" id="ARBA00023015"/>
    </source>
</evidence>
<feature type="domain" description="Zn(2)-C6 fungal-type" evidence="8">
    <location>
        <begin position="17"/>
        <end position="47"/>
    </location>
</feature>
<dbReference type="InterPro" id="IPR036864">
    <property type="entry name" value="Zn2-C6_fun-type_DNA-bd_sf"/>
</dbReference>
<dbReference type="GO" id="GO:0005634">
    <property type="term" value="C:nucleus"/>
    <property type="evidence" value="ECO:0007669"/>
    <property type="project" value="TreeGrafter"/>
</dbReference>
<dbReference type="InterPro" id="IPR001138">
    <property type="entry name" value="Zn2Cys6_DnaBD"/>
</dbReference>
<keyword evidence="4" id="KW-0238">DNA-binding</keyword>
<accession>A0A9W9W079</accession>
<dbReference type="InterPro" id="IPR051430">
    <property type="entry name" value="Fungal_TF_Env_Response"/>
</dbReference>
<keyword evidence="3" id="KW-0805">Transcription regulation</keyword>
<feature type="region of interest" description="Disordered" evidence="7">
    <location>
        <begin position="351"/>
        <end position="386"/>
    </location>
</feature>
<dbReference type="OrthoDB" id="4337792at2759"/>
<dbReference type="Pfam" id="PF00172">
    <property type="entry name" value="Zn_clus"/>
    <property type="match status" value="1"/>
</dbReference>
<dbReference type="GO" id="GO:0001228">
    <property type="term" value="F:DNA-binding transcription activator activity, RNA polymerase II-specific"/>
    <property type="evidence" value="ECO:0007669"/>
    <property type="project" value="TreeGrafter"/>
</dbReference>
<dbReference type="EMBL" id="JAPZBU010000008">
    <property type="protein sequence ID" value="KAJ5392658.1"/>
    <property type="molecule type" value="Genomic_DNA"/>
</dbReference>
<protein>
    <submittedName>
        <fullName evidence="9">Transcriptional regulator family: Fungal Specific TF</fullName>
    </submittedName>
</protein>
<dbReference type="AlphaFoldDB" id="A0A9W9W079"/>
<comment type="caution">
    <text evidence="9">The sequence shown here is derived from an EMBL/GenBank/DDBJ whole genome shotgun (WGS) entry which is preliminary data.</text>
</comment>
<keyword evidence="5" id="KW-0804">Transcription</keyword>
<evidence type="ECO:0000256" key="6">
    <source>
        <dbReference type="ARBA" id="ARBA00023242"/>
    </source>
</evidence>
<dbReference type="PANTHER" id="PTHR31944:SF129">
    <property type="entry name" value="ASPYRIDONES CLUSTER REGULATOR APDR-RELATED"/>
    <property type="match status" value="1"/>
</dbReference>